<comment type="subcellular location">
    <subcellularLocation>
        <location evidence="1">Membrane</location>
        <topology evidence="1">Multi-pass membrane protein</topology>
    </subcellularLocation>
</comment>
<dbReference type="PANTHER" id="PTHR35892">
    <property type="entry name" value="OUTER MEMBRANE PROTEIN PAGN-RELATED"/>
    <property type="match status" value="1"/>
</dbReference>
<dbReference type="Proteomes" id="UP000811282">
    <property type="component" value="Unassembled WGS sequence"/>
</dbReference>
<evidence type="ECO:0000256" key="4">
    <source>
        <dbReference type="ARBA" id="ARBA00022729"/>
    </source>
</evidence>
<evidence type="ECO:0000256" key="1">
    <source>
        <dbReference type="ARBA" id="ARBA00004141"/>
    </source>
</evidence>
<evidence type="ECO:0000313" key="6">
    <source>
        <dbReference type="EMBL" id="MBT9433289.1"/>
    </source>
</evidence>
<keyword evidence="7" id="KW-1185">Reference proteome</keyword>
<dbReference type="InterPro" id="IPR011250">
    <property type="entry name" value="OMP/PagP_B-barrel"/>
</dbReference>
<keyword evidence="4" id="KW-0732">Signal</keyword>
<keyword evidence="2" id="KW-1134">Transmembrane beta strand</keyword>
<dbReference type="SUPFAM" id="SSF56925">
    <property type="entry name" value="OMPA-like"/>
    <property type="match status" value="1"/>
</dbReference>
<dbReference type="Pfam" id="PF06316">
    <property type="entry name" value="Ail_Lom"/>
    <property type="match status" value="1"/>
</dbReference>
<reference evidence="6 7" key="1">
    <citation type="journal article" date="2021" name="Genome Biol. Evol.">
        <title>The evolution of interdependence in a four-way mealybug symbiosis.</title>
        <authorList>
            <person name="Garber A.I."/>
            <person name="Kupper M."/>
            <person name="Laetsch D.R."/>
            <person name="Weldon S.R."/>
            <person name="Ladinsky M.S."/>
            <person name="Bjorkman P.J."/>
            <person name="McCutcheon J.P."/>
        </authorList>
    </citation>
    <scope>NUCLEOTIDE SEQUENCE [LARGE SCALE GENOMIC DNA]</scope>
    <source>
        <strain evidence="6">SOD</strain>
    </source>
</reference>
<evidence type="ECO:0000256" key="5">
    <source>
        <dbReference type="ARBA" id="ARBA00023136"/>
    </source>
</evidence>
<dbReference type="RefSeq" id="WP_215671000.1">
    <property type="nucleotide sequence ID" value="NZ_JAFJYC010000002.1"/>
</dbReference>
<name>A0ABS5YFQ9_9GAMM</name>
<proteinExistence type="predicted"/>
<keyword evidence="3" id="KW-0812">Transmembrane</keyword>
<sequence>MVGPTYRIDERCKLYALAGITQSKSSAYYTILMECSSTKKREIVNASENKSGFTYGADVQINVISDVSVDLSYRRVSLGGATTGRRRRDWA</sequence>
<dbReference type="PANTHER" id="PTHR35892:SF2">
    <property type="entry name" value="OUTER MEMBRANE PROTEIN PAGN"/>
    <property type="match status" value="1"/>
</dbReference>
<organism evidence="6 7">
    <name type="scientific">Candidatus Sodalis endolongispinus</name>
    <dbReference type="NCBI Taxonomy" id="2812662"/>
    <lineage>
        <taxon>Bacteria</taxon>
        <taxon>Pseudomonadati</taxon>
        <taxon>Pseudomonadota</taxon>
        <taxon>Gammaproteobacteria</taxon>
        <taxon>Enterobacterales</taxon>
        <taxon>Bruguierivoracaceae</taxon>
        <taxon>Sodalis</taxon>
    </lineage>
</organism>
<dbReference type="InterPro" id="IPR051723">
    <property type="entry name" value="Bact_OM_Invasion-Related"/>
</dbReference>
<accession>A0ABS5YFQ9</accession>
<evidence type="ECO:0000256" key="3">
    <source>
        <dbReference type="ARBA" id="ARBA00022692"/>
    </source>
</evidence>
<protein>
    <submittedName>
        <fullName evidence="6">Ail/Lom family outer membrane beta-barrel protein</fullName>
    </submittedName>
</protein>
<dbReference type="EMBL" id="JAFJYC010000002">
    <property type="protein sequence ID" value="MBT9433289.1"/>
    <property type="molecule type" value="Genomic_DNA"/>
</dbReference>
<comment type="caution">
    <text evidence="6">The sequence shown here is derived from an EMBL/GenBank/DDBJ whole genome shotgun (WGS) entry which is preliminary data.</text>
</comment>
<dbReference type="InterPro" id="IPR000758">
    <property type="entry name" value="Enterovir_OMP"/>
</dbReference>
<keyword evidence="5" id="KW-0472">Membrane</keyword>
<evidence type="ECO:0000313" key="7">
    <source>
        <dbReference type="Proteomes" id="UP000811282"/>
    </source>
</evidence>
<dbReference type="Gene3D" id="2.40.160.20">
    <property type="match status" value="1"/>
</dbReference>
<gene>
    <name evidence="6" type="ORF">JZM24_16355</name>
</gene>
<evidence type="ECO:0000256" key="2">
    <source>
        <dbReference type="ARBA" id="ARBA00022452"/>
    </source>
</evidence>